<proteinExistence type="predicted"/>
<comment type="caution">
    <text evidence="1">The sequence shown here is derived from an EMBL/GenBank/DDBJ whole genome shotgun (WGS) entry which is preliminary data.</text>
</comment>
<gene>
    <name evidence="1" type="ORF">FEM48_Zijuj05G0075100</name>
</gene>
<organism evidence="1 2">
    <name type="scientific">Ziziphus jujuba var. spinosa</name>
    <dbReference type="NCBI Taxonomy" id="714518"/>
    <lineage>
        <taxon>Eukaryota</taxon>
        <taxon>Viridiplantae</taxon>
        <taxon>Streptophyta</taxon>
        <taxon>Embryophyta</taxon>
        <taxon>Tracheophyta</taxon>
        <taxon>Spermatophyta</taxon>
        <taxon>Magnoliopsida</taxon>
        <taxon>eudicotyledons</taxon>
        <taxon>Gunneridae</taxon>
        <taxon>Pentapetalae</taxon>
        <taxon>rosids</taxon>
        <taxon>fabids</taxon>
        <taxon>Rosales</taxon>
        <taxon>Rhamnaceae</taxon>
        <taxon>Paliureae</taxon>
        <taxon>Ziziphus</taxon>
    </lineage>
</organism>
<evidence type="ECO:0000313" key="1">
    <source>
        <dbReference type="EMBL" id="KAH7528466.1"/>
    </source>
</evidence>
<dbReference type="AlphaFoldDB" id="A0A978VDM7"/>
<evidence type="ECO:0000313" key="2">
    <source>
        <dbReference type="Proteomes" id="UP000813462"/>
    </source>
</evidence>
<reference evidence="1" key="1">
    <citation type="journal article" date="2021" name="Front. Plant Sci.">
        <title>Chromosome-Scale Genome Assembly for Chinese Sour Jujube and Insights Into Its Genome Evolution and Domestication Signature.</title>
        <authorList>
            <person name="Shen L.-Y."/>
            <person name="Luo H."/>
            <person name="Wang X.-L."/>
            <person name="Wang X.-M."/>
            <person name="Qiu X.-J."/>
            <person name="Liu H."/>
            <person name="Zhou S.-S."/>
            <person name="Jia K.-H."/>
            <person name="Nie S."/>
            <person name="Bao Y.-T."/>
            <person name="Zhang R.-G."/>
            <person name="Yun Q.-Z."/>
            <person name="Chai Y.-H."/>
            <person name="Lu J.-Y."/>
            <person name="Li Y."/>
            <person name="Zhao S.-W."/>
            <person name="Mao J.-F."/>
            <person name="Jia S.-G."/>
            <person name="Mao Y.-M."/>
        </authorList>
    </citation>
    <scope>NUCLEOTIDE SEQUENCE</scope>
    <source>
        <strain evidence="1">AT0</strain>
        <tissue evidence="1">Leaf</tissue>
    </source>
</reference>
<sequence length="85" mass="9658">MIITMDHSPQSTQNTLFNRGLCFFTNRILENEAAKGSNFMASPFTLTCGPLLSFVNGAWLYQRFTLKSSFEEIVKGPDRAELQDY</sequence>
<dbReference type="EMBL" id="JAEACU010000005">
    <property type="protein sequence ID" value="KAH7528466.1"/>
    <property type="molecule type" value="Genomic_DNA"/>
</dbReference>
<protein>
    <submittedName>
        <fullName evidence="1">Uncharacterized protein</fullName>
    </submittedName>
</protein>
<name>A0A978VDM7_ZIZJJ</name>
<accession>A0A978VDM7</accession>
<dbReference type="Proteomes" id="UP000813462">
    <property type="component" value="Unassembled WGS sequence"/>
</dbReference>